<evidence type="ECO:0000313" key="4">
    <source>
        <dbReference type="Proteomes" id="UP001375743"/>
    </source>
</evidence>
<organism evidence="3 4">
    <name type="scientific">Benzoatithermus flavus</name>
    <dbReference type="NCBI Taxonomy" id="3108223"/>
    <lineage>
        <taxon>Bacteria</taxon>
        <taxon>Pseudomonadati</taxon>
        <taxon>Pseudomonadota</taxon>
        <taxon>Alphaproteobacteria</taxon>
        <taxon>Geminicoccales</taxon>
        <taxon>Geminicoccaceae</taxon>
        <taxon>Benzoatithermus</taxon>
    </lineage>
</organism>
<sequence>MARPAVRLTDGDDIFLGGVRGERILALAGDDVLLGGRGDDMLFAGAGDDIAFGGIGAGTLAGGPGDDRLFGGAGDDTIFDYADDGADLLRGGTGDDRIYGGRGDTILGGAGDDVLAVEGGVCSGGAGHDELEILTDGEYAGDRFLAWNYATTFAGFEAGKDRLYIQLWKPNPGGGYISTGSDETFTMLDSNHDRRIDGRDDGVDVAGRTMTIDFVAAVRSLDWREGEHRLTLEGATALTLADFVL</sequence>
<proteinExistence type="predicted"/>
<accession>A0ABU8XXQ8</accession>
<dbReference type="EMBL" id="JBBLZC010000017">
    <property type="protein sequence ID" value="MEK0084722.1"/>
    <property type="molecule type" value="Genomic_DNA"/>
</dbReference>
<keyword evidence="2" id="KW-0964">Secreted</keyword>
<comment type="caution">
    <text evidence="3">The sequence shown here is derived from an EMBL/GenBank/DDBJ whole genome shotgun (WGS) entry which is preliminary data.</text>
</comment>
<evidence type="ECO:0000313" key="3">
    <source>
        <dbReference type="EMBL" id="MEK0084722.1"/>
    </source>
</evidence>
<reference evidence="3 4" key="1">
    <citation type="submission" date="2024-01" db="EMBL/GenBank/DDBJ databases">
        <title>Multi-omics insights into the function and evolution of sodium benzoate biodegradation pathways in Benzoatithermus flavus gen. nov., sp. nov. from hot spring.</title>
        <authorList>
            <person name="Hu C.-J."/>
            <person name="Li W.-J."/>
        </authorList>
    </citation>
    <scope>NUCLEOTIDE SEQUENCE [LARGE SCALE GENOMIC DNA]</scope>
    <source>
        <strain evidence="3 4">SYSU G07066</strain>
    </source>
</reference>
<dbReference type="Proteomes" id="UP001375743">
    <property type="component" value="Unassembled WGS sequence"/>
</dbReference>
<evidence type="ECO:0000256" key="2">
    <source>
        <dbReference type="ARBA" id="ARBA00022525"/>
    </source>
</evidence>
<dbReference type="InterPro" id="IPR050557">
    <property type="entry name" value="RTX_toxin/Mannuronan_C5-epim"/>
</dbReference>
<dbReference type="Gene3D" id="2.150.10.10">
    <property type="entry name" value="Serralysin-like metalloprotease, C-terminal"/>
    <property type="match status" value="2"/>
</dbReference>
<dbReference type="InterPro" id="IPR001343">
    <property type="entry name" value="Hemolysn_Ca-bd"/>
</dbReference>
<gene>
    <name evidence="3" type="ORF">U1T56_16330</name>
</gene>
<evidence type="ECO:0008006" key="5">
    <source>
        <dbReference type="Google" id="ProtNLM"/>
    </source>
</evidence>
<dbReference type="RefSeq" id="WP_418160568.1">
    <property type="nucleotide sequence ID" value="NZ_JBBLZC010000017.1"/>
</dbReference>
<evidence type="ECO:0000256" key="1">
    <source>
        <dbReference type="ARBA" id="ARBA00004613"/>
    </source>
</evidence>
<keyword evidence="4" id="KW-1185">Reference proteome</keyword>
<protein>
    <recommendedName>
        <fullName evidence="5">Hemolysin-type calcium-binding repeat-containing protein</fullName>
    </recommendedName>
</protein>
<comment type="subcellular location">
    <subcellularLocation>
        <location evidence="1">Secreted</location>
    </subcellularLocation>
</comment>
<dbReference type="SUPFAM" id="SSF51120">
    <property type="entry name" value="beta-Roll"/>
    <property type="match status" value="1"/>
</dbReference>
<name>A0ABU8XXQ8_9PROT</name>
<dbReference type="PRINTS" id="PR00313">
    <property type="entry name" value="CABNDNGRPT"/>
</dbReference>
<dbReference type="PANTHER" id="PTHR38340">
    <property type="entry name" value="S-LAYER PROTEIN"/>
    <property type="match status" value="1"/>
</dbReference>
<dbReference type="InterPro" id="IPR011049">
    <property type="entry name" value="Serralysin-like_metalloprot_C"/>
</dbReference>
<dbReference type="Pfam" id="PF00353">
    <property type="entry name" value="HemolysinCabind"/>
    <property type="match status" value="2"/>
</dbReference>
<dbReference type="PANTHER" id="PTHR38340:SF1">
    <property type="entry name" value="S-LAYER PROTEIN"/>
    <property type="match status" value="1"/>
</dbReference>